<gene>
    <name evidence="2" type="ORF">H2200_006949</name>
</gene>
<name>A0AA39CHN8_9EURO</name>
<sequence length="641" mass="69296">MRSVHSFSSLMLMLLFVVLCLVTFAATYPTGLTHSHHRLAGRDEPTPSTKYPIPANVKVGSAHVGPDINTESGAPTSCDPSNGTTFIDNVRHWAKYAVICDIDFPDQNFYPFLLSASFDECLEHCEAINEDPETEFPCAGFVFAPGRINGADDCYLKSSLNNPVSASIHLVGATVVPVPSFVAPGSTSSSSVPTPRSDTSGSYTEVNVENLKLLGSSTNKPTNQYVSHVPATPQKLASDVLVPGLNTNFITKYPIASDTGSWTESELPDAVELSNMTSEPHMSRDGGKGGTINGTHIFVFCDTAIFNDEQGMIGFVSSSVVTDDGMKALDGEPLVLVDNLGEWQDDVGRMRAFAPMTTGEESFNIELSGEGYRYAVWPESSLIPLNASHALLYPALVYDVVDMTTQAAAFNDIGNSVLLVSVDAAYGPHADRVVPQLYQQDQVAFGTLGGIRIWGPNGTGGNDGHIYLFGRGDNGVLVARTSPGGFTDLSIYEYWDGDCWTSNMTSSSSNATMLDMQVQDLDVIYVPAIRSFLMIYLNTLADNTFYYRYLPLNLNADDKDFDGNYLVKAEWSDEKVLAKIDAPVEGYIYAGGLHAGYFSGDDITNGGWKMLITWTEHTGKDAATPESGYAHKSAVVELNIS</sequence>
<dbReference type="Proteomes" id="UP001172673">
    <property type="component" value="Unassembled WGS sequence"/>
</dbReference>
<dbReference type="AlphaFoldDB" id="A0AA39CHN8"/>
<keyword evidence="1" id="KW-0732">Signal</keyword>
<evidence type="ECO:0008006" key="4">
    <source>
        <dbReference type="Google" id="ProtNLM"/>
    </source>
</evidence>
<feature type="signal peptide" evidence="1">
    <location>
        <begin position="1"/>
        <end position="27"/>
    </location>
</feature>
<reference evidence="2" key="1">
    <citation type="submission" date="2022-10" db="EMBL/GenBank/DDBJ databases">
        <title>Culturing micro-colonial fungi from biological soil crusts in the Mojave desert and describing Neophaeococcomyces mojavensis, and introducing the new genera and species Taxawa tesnikishii.</title>
        <authorList>
            <person name="Kurbessoian T."/>
            <person name="Stajich J.E."/>
        </authorList>
    </citation>
    <scope>NUCLEOTIDE SEQUENCE</scope>
    <source>
        <strain evidence="2">TK_41</strain>
    </source>
</reference>
<dbReference type="EMBL" id="JAPDRK010000009">
    <property type="protein sequence ID" value="KAJ9609177.1"/>
    <property type="molecule type" value="Genomic_DNA"/>
</dbReference>
<protein>
    <recommendedName>
        <fullName evidence="4">Apple domain-containing protein</fullName>
    </recommendedName>
</protein>
<evidence type="ECO:0000256" key="1">
    <source>
        <dbReference type="SAM" id="SignalP"/>
    </source>
</evidence>
<organism evidence="2 3">
    <name type="scientific">Cladophialophora chaetospira</name>
    <dbReference type="NCBI Taxonomy" id="386627"/>
    <lineage>
        <taxon>Eukaryota</taxon>
        <taxon>Fungi</taxon>
        <taxon>Dikarya</taxon>
        <taxon>Ascomycota</taxon>
        <taxon>Pezizomycotina</taxon>
        <taxon>Eurotiomycetes</taxon>
        <taxon>Chaetothyriomycetidae</taxon>
        <taxon>Chaetothyriales</taxon>
        <taxon>Herpotrichiellaceae</taxon>
        <taxon>Cladophialophora</taxon>
    </lineage>
</organism>
<feature type="chain" id="PRO_5041253753" description="Apple domain-containing protein" evidence="1">
    <location>
        <begin position="28"/>
        <end position="641"/>
    </location>
</feature>
<evidence type="ECO:0000313" key="3">
    <source>
        <dbReference type="Proteomes" id="UP001172673"/>
    </source>
</evidence>
<keyword evidence="3" id="KW-1185">Reference proteome</keyword>
<accession>A0AA39CHN8</accession>
<evidence type="ECO:0000313" key="2">
    <source>
        <dbReference type="EMBL" id="KAJ9609177.1"/>
    </source>
</evidence>
<comment type="caution">
    <text evidence="2">The sequence shown here is derived from an EMBL/GenBank/DDBJ whole genome shotgun (WGS) entry which is preliminary data.</text>
</comment>
<proteinExistence type="predicted"/>